<protein>
    <recommendedName>
        <fullName evidence="5">DNA mismatch repair proteins mutS family domain-containing protein</fullName>
    </recommendedName>
</protein>
<dbReference type="PANTHER" id="PTHR11361">
    <property type="entry name" value="DNA MISMATCH REPAIR PROTEIN MUTS FAMILY MEMBER"/>
    <property type="match status" value="1"/>
</dbReference>
<dbReference type="SMART" id="SM00533">
    <property type="entry name" value="MUTSd"/>
    <property type="match status" value="1"/>
</dbReference>
<dbReference type="InterPro" id="IPR017261">
    <property type="entry name" value="DNA_mismatch_repair_MutS/MSH"/>
</dbReference>
<dbReference type="GO" id="GO:0005524">
    <property type="term" value="F:ATP binding"/>
    <property type="evidence" value="ECO:0007669"/>
    <property type="project" value="UniProtKB-KW"/>
</dbReference>
<evidence type="ECO:0000259" key="5">
    <source>
        <dbReference type="PROSITE" id="PS00486"/>
    </source>
</evidence>
<dbReference type="GO" id="GO:0032301">
    <property type="term" value="C:MutSalpha complex"/>
    <property type="evidence" value="ECO:0007669"/>
    <property type="project" value="TreeGrafter"/>
</dbReference>
<dbReference type="Gene3D" id="3.40.50.300">
    <property type="entry name" value="P-loop containing nucleotide triphosphate hydrolases"/>
    <property type="match status" value="1"/>
</dbReference>
<comment type="similarity">
    <text evidence="1">Belongs to the DNA mismatch repair MutS family.</text>
</comment>
<keyword evidence="2" id="KW-0547">Nucleotide-binding</keyword>
<organism evidence="6 7">
    <name type="scientific">Volvox reticuliferus</name>
    <dbReference type="NCBI Taxonomy" id="1737510"/>
    <lineage>
        <taxon>Eukaryota</taxon>
        <taxon>Viridiplantae</taxon>
        <taxon>Chlorophyta</taxon>
        <taxon>core chlorophytes</taxon>
        <taxon>Chlorophyceae</taxon>
        <taxon>CS clade</taxon>
        <taxon>Chlamydomonadales</taxon>
        <taxon>Volvocaceae</taxon>
        <taxon>Volvox</taxon>
    </lineage>
</organism>
<feature type="domain" description="DNA mismatch repair proteins mutS family" evidence="5">
    <location>
        <begin position="585"/>
        <end position="601"/>
    </location>
</feature>
<keyword evidence="3" id="KW-0067">ATP-binding</keyword>
<dbReference type="Pfam" id="PF05192">
    <property type="entry name" value="MutS_III"/>
    <property type="match status" value="1"/>
</dbReference>
<dbReference type="EMBL" id="BNCQ01000087">
    <property type="protein sequence ID" value="GIM16930.1"/>
    <property type="molecule type" value="Genomic_DNA"/>
</dbReference>
<proteinExistence type="inferred from homology"/>
<evidence type="ECO:0000313" key="6">
    <source>
        <dbReference type="EMBL" id="GIM16930.1"/>
    </source>
</evidence>
<name>A0A8J4GX19_9CHLO</name>
<evidence type="ECO:0000313" key="7">
    <source>
        <dbReference type="Proteomes" id="UP000722791"/>
    </source>
</evidence>
<dbReference type="PIRSF" id="PIRSF037677">
    <property type="entry name" value="DNA_mis_repair_Msh6"/>
    <property type="match status" value="1"/>
</dbReference>
<dbReference type="Gene3D" id="1.10.1420.10">
    <property type="match status" value="1"/>
</dbReference>
<sequence>VALAHLRRCFVLREVASAGGARVEPLQLGVGLCGKGAAGTADNRHLILDDRALMTLEVVEGSLGGVEGSLLQFLDCTASLPGRRRMRAWVFRPLCLATDIEERLAVVEAFMHCPNAREAFQLALADLPDCDKLLPRTAQFFSSVGLTSAAKRAEPFVGGRSAEGVDGNGDVSDPCDTRWAISTTRSRCLAAQQLVAGLMGACRAVGELRQHIQAEWAPAASSLPPIKRAVVAAAKSVPALRLLNAWFGSPALGDRHGADPDQDLRPPPGVHVEYDDAESELRQLEGQWDEQLQEETQRLLAAGAPSQLVASGAVVVDQEGAALQWPHKLSPWLRRLGYVPVSSPHLAAPATVIAICPSLVPLGHKLAGARQRLKEQCCAALAEVACAFAASYGEFVQLVDAVSSLDVLAGWAVATDPSQAPPGCTFCRPTFTSAAPPLGCGASNPRPGVAVSRNLPELTLEGLWHPLLARRDPLELSAAAAGGLEDDIVLTPNDLRLGGPGGLPSSLLLTGANMGGKSTLLRAAGVAVLMAQLGCYVPAAAARLDPVDRIFTRMGAHDRIMSGESTFQVEMGEAASVLTAASRASLVVLDELGRGTATYDGQAVAGAVLEYLTRNLGCRTLFATHYHGLATEAAASAVAGQHTDLPSVASRQGEHPSTSGLGGLVTVSHMASTVTPEGGFVPLHMLRLGPAPDGSCGLQVATLAGLPRQLLCRAQEIADAFVMRAEGMGSQTVVRGGGTVAKHYVIDVGRGQEGHSVQALVVQRDALLARVREFRRLKAACMEGGGGTQGWAAPDMDAFGRFWWRMRQQAPIGP</sequence>
<dbReference type="InterPro" id="IPR045076">
    <property type="entry name" value="MutS"/>
</dbReference>
<gene>
    <name evidence="6" type="ORF">Vretimale_19497</name>
</gene>
<evidence type="ECO:0000256" key="2">
    <source>
        <dbReference type="ARBA" id="ARBA00022741"/>
    </source>
</evidence>
<dbReference type="Pfam" id="PF00488">
    <property type="entry name" value="MutS_V"/>
    <property type="match status" value="1"/>
</dbReference>
<keyword evidence="4" id="KW-0238">DNA-binding</keyword>
<dbReference type="GO" id="GO:0030983">
    <property type="term" value="F:mismatched DNA binding"/>
    <property type="evidence" value="ECO:0007669"/>
    <property type="project" value="InterPro"/>
</dbReference>
<dbReference type="AlphaFoldDB" id="A0A8J4GX19"/>
<dbReference type="SUPFAM" id="SSF48334">
    <property type="entry name" value="DNA repair protein MutS, domain III"/>
    <property type="match status" value="1"/>
</dbReference>
<dbReference type="InterPro" id="IPR000432">
    <property type="entry name" value="DNA_mismatch_repair_MutS_C"/>
</dbReference>
<dbReference type="Proteomes" id="UP000722791">
    <property type="component" value="Unassembled WGS sequence"/>
</dbReference>
<accession>A0A8J4GX19</accession>
<evidence type="ECO:0000256" key="4">
    <source>
        <dbReference type="ARBA" id="ARBA00023125"/>
    </source>
</evidence>
<dbReference type="GO" id="GO:0006298">
    <property type="term" value="P:mismatch repair"/>
    <property type="evidence" value="ECO:0007669"/>
    <property type="project" value="InterPro"/>
</dbReference>
<feature type="non-terminal residue" evidence="6">
    <location>
        <position position="1"/>
    </location>
</feature>
<evidence type="ECO:0000256" key="1">
    <source>
        <dbReference type="ARBA" id="ARBA00006271"/>
    </source>
</evidence>
<dbReference type="InterPro" id="IPR007696">
    <property type="entry name" value="DNA_mismatch_repair_MutS_core"/>
</dbReference>
<dbReference type="GO" id="GO:0140664">
    <property type="term" value="F:ATP-dependent DNA damage sensor activity"/>
    <property type="evidence" value="ECO:0007669"/>
    <property type="project" value="InterPro"/>
</dbReference>
<evidence type="ECO:0000256" key="3">
    <source>
        <dbReference type="ARBA" id="ARBA00022840"/>
    </source>
</evidence>
<dbReference type="SMART" id="SM00534">
    <property type="entry name" value="MUTSac"/>
    <property type="match status" value="1"/>
</dbReference>
<dbReference type="SUPFAM" id="SSF52540">
    <property type="entry name" value="P-loop containing nucleoside triphosphate hydrolases"/>
    <property type="match status" value="1"/>
</dbReference>
<dbReference type="InterPro" id="IPR027417">
    <property type="entry name" value="P-loop_NTPase"/>
</dbReference>
<comment type="caution">
    <text evidence="6">The sequence shown here is derived from an EMBL/GenBank/DDBJ whole genome shotgun (WGS) entry which is preliminary data.</text>
</comment>
<dbReference type="PANTHER" id="PTHR11361:SF148">
    <property type="entry name" value="DNA MISMATCH REPAIR PROTEIN MSH6"/>
    <property type="match status" value="1"/>
</dbReference>
<dbReference type="InterPro" id="IPR036187">
    <property type="entry name" value="DNA_mismatch_repair_MutS_sf"/>
</dbReference>
<dbReference type="PROSITE" id="PS00486">
    <property type="entry name" value="DNA_MISMATCH_REPAIR_2"/>
    <property type="match status" value="1"/>
</dbReference>
<reference evidence="6" key="1">
    <citation type="journal article" date="2021" name="Proc. Natl. Acad. Sci. U.S.A.">
        <title>Three genomes in the algal genus Volvox reveal the fate of a haploid sex-determining region after a transition to homothallism.</title>
        <authorList>
            <person name="Yamamoto K."/>
            <person name="Hamaji T."/>
            <person name="Kawai-Toyooka H."/>
            <person name="Matsuzaki R."/>
            <person name="Takahashi F."/>
            <person name="Nishimura Y."/>
            <person name="Kawachi M."/>
            <person name="Noguchi H."/>
            <person name="Minakuchi Y."/>
            <person name="Umen J.G."/>
            <person name="Toyoda A."/>
            <person name="Nozaki H."/>
        </authorList>
    </citation>
    <scope>NUCLEOTIDE SEQUENCE</scope>
    <source>
        <strain evidence="6">NIES-3785</strain>
    </source>
</reference>